<keyword evidence="3" id="KW-1185">Reference proteome</keyword>
<protein>
    <recommendedName>
        <fullName evidence="4">Immunity repressor</fullName>
    </recommendedName>
</protein>
<accession>A0A939RUK7</accession>
<evidence type="ECO:0000313" key="2">
    <source>
        <dbReference type="EMBL" id="MBO1805880.1"/>
    </source>
</evidence>
<proteinExistence type="predicted"/>
<feature type="region of interest" description="Disordered" evidence="1">
    <location>
        <begin position="106"/>
        <end position="133"/>
    </location>
</feature>
<sequence>MHQDWGVNRDASDLLLAATGERSIRAVALRAGFDPSTLTRQVKSGIKAETVIDVARAYGLPPVMTLVRFGFLTEAEAHEAASDSALAGASDERLAQEILDRVRSQNASAALTEPLSGQGPVDENVGGKPEDEIPHIGAVDVEALRRSGVALAADERDGIEEEQEQSQELP</sequence>
<dbReference type="Proteomes" id="UP000664398">
    <property type="component" value="Unassembled WGS sequence"/>
</dbReference>
<dbReference type="AlphaFoldDB" id="A0A939RUK7"/>
<evidence type="ECO:0000256" key="1">
    <source>
        <dbReference type="SAM" id="MobiDB-lite"/>
    </source>
</evidence>
<gene>
    <name evidence="2" type="ORF">J4H91_11220</name>
</gene>
<evidence type="ECO:0008006" key="4">
    <source>
        <dbReference type="Google" id="ProtNLM"/>
    </source>
</evidence>
<name>A0A939RUK7_9MICO</name>
<reference evidence="2" key="1">
    <citation type="submission" date="2021-03" db="EMBL/GenBank/DDBJ databases">
        <title>Leucobacter chromiisoli sp. nov., isolated from chromium-containing soil of chemical plant.</title>
        <authorList>
            <person name="Xu Z."/>
        </authorList>
    </citation>
    <scope>NUCLEOTIDE SEQUENCE</scope>
    <source>
        <strain evidence="2">A2</strain>
    </source>
</reference>
<dbReference type="RefSeq" id="WP_208046350.1">
    <property type="nucleotide sequence ID" value="NZ_JAGDYL010000019.1"/>
</dbReference>
<evidence type="ECO:0000313" key="3">
    <source>
        <dbReference type="Proteomes" id="UP000664398"/>
    </source>
</evidence>
<comment type="caution">
    <text evidence="2">The sequence shown here is derived from an EMBL/GenBank/DDBJ whole genome shotgun (WGS) entry which is preliminary data.</text>
</comment>
<organism evidence="2 3">
    <name type="scientific">Leucobacter ruminantium</name>
    <dbReference type="NCBI Taxonomy" id="1289170"/>
    <lineage>
        <taxon>Bacteria</taxon>
        <taxon>Bacillati</taxon>
        <taxon>Actinomycetota</taxon>
        <taxon>Actinomycetes</taxon>
        <taxon>Micrococcales</taxon>
        <taxon>Microbacteriaceae</taxon>
        <taxon>Leucobacter</taxon>
    </lineage>
</organism>
<dbReference type="EMBL" id="JAGDYL010000019">
    <property type="protein sequence ID" value="MBO1805880.1"/>
    <property type="molecule type" value="Genomic_DNA"/>
</dbReference>